<name>A0AA88SQZ7_CHASR</name>
<organism evidence="1 2">
    <name type="scientific">Channa striata</name>
    <name type="common">Snakehead murrel</name>
    <name type="synonym">Ophicephalus striatus</name>
    <dbReference type="NCBI Taxonomy" id="64152"/>
    <lineage>
        <taxon>Eukaryota</taxon>
        <taxon>Metazoa</taxon>
        <taxon>Chordata</taxon>
        <taxon>Craniata</taxon>
        <taxon>Vertebrata</taxon>
        <taxon>Euteleostomi</taxon>
        <taxon>Actinopterygii</taxon>
        <taxon>Neopterygii</taxon>
        <taxon>Teleostei</taxon>
        <taxon>Neoteleostei</taxon>
        <taxon>Acanthomorphata</taxon>
        <taxon>Anabantaria</taxon>
        <taxon>Anabantiformes</taxon>
        <taxon>Channoidei</taxon>
        <taxon>Channidae</taxon>
        <taxon>Channa</taxon>
    </lineage>
</organism>
<evidence type="ECO:0000313" key="2">
    <source>
        <dbReference type="Proteomes" id="UP001187415"/>
    </source>
</evidence>
<protein>
    <submittedName>
        <fullName evidence="1">Uncharacterized protein</fullName>
    </submittedName>
</protein>
<accession>A0AA88SQZ7</accession>
<reference evidence="1" key="1">
    <citation type="submission" date="2023-07" db="EMBL/GenBank/DDBJ databases">
        <title>Chromosome-level Genome Assembly of Striped Snakehead (Channa striata).</title>
        <authorList>
            <person name="Liu H."/>
        </authorList>
    </citation>
    <scope>NUCLEOTIDE SEQUENCE</scope>
    <source>
        <strain evidence="1">Gz</strain>
        <tissue evidence="1">Muscle</tissue>
    </source>
</reference>
<comment type="caution">
    <text evidence="1">The sequence shown here is derived from an EMBL/GenBank/DDBJ whole genome shotgun (WGS) entry which is preliminary data.</text>
</comment>
<dbReference type="Proteomes" id="UP001187415">
    <property type="component" value="Unassembled WGS sequence"/>
</dbReference>
<sequence>MSTQGSVLAVGKCLACLQFMRNASCAEGGTSTPRNAVVFLFAGCRNVRRDRKRAGARGSRHGPDGLLTFVFPEKVPLHVFFPPHLTAMTRSDT</sequence>
<keyword evidence="2" id="KW-1185">Reference proteome</keyword>
<proteinExistence type="predicted"/>
<dbReference type="AlphaFoldDB" id="A0AA88SQZ7"/>
<evidence type="ECO:0000313" key="1">
    <source>
        <dbReference type="EMBL" id="KAK2845007.1"/>
    </source>
</evidence>
<dbReference type="EMBL" id="JAUPFM010000008">
    <property type="protein sequence ID" value="KAK2845007.1"/>
    <property type="molecule type" value="Genomic_DNA"/>
</dbReference>
<gene>
    <name evidence="1" type="ORF">Q5P01_011666</name>
</gene>